<dbReference type="Pfam" id="PF04679">
    <property type="entry name" value="DNA_ligase_A_C"/>
    <property type="match status" value="1"/>
</dbReference>
<dbReference type="eggNOG" id="COG1793">
    <property type="taxonomic scope" value="Bacteria"/>
</dbReference>
<dbReference type="InterPro" id="IPR012309">
    <property type="entry name" value="DNA_ligase_ATP-dep_C"/>
</dbReference>
<evidence type="ECO:0000259" key="6">
    <source>
        <dbReference type="Pfam" id="PF04679"/>
    </source>
</evidence>
<dbReference type="CDD" id="cd07970">
    <property type="entry name" value="OBF_DNA_ligase_LigC"/>
    <property type="match status" value="1"/>
</dbReference>
<comment type="catalytic activity">
    <reaction evidence="4">
        <text>ATP + (deoxyribonucleotide)n-3'-hydroxyl + 5'-phospho-(deoxyribonucleotide)m = (deoxyribonucleotide)n+m + AMP + diphosphate.</text>
        <dbReference type="EC" id="6.5.1.1"/>
    </reaction>
</comment>
<feature type="domain" description="DNA ligase ATP-dependent C-terminal" evidence="6">
    <location>
        <begin position="217"/>
        <end position="338"/>
    </location>
</feature>
<dbReference type="EMBL" id="CANL01000007">
    <property type="protein sequence ID" value="CCM62948.1"/>
    <property type="molecule type" value="Genomic_DNA"/>
</dbReference>
<dbReference type="PANTHER" id="PTHR45674:SF4">
    <property type="entry name" value="DNA LIGASE 1"/>
    <property type="match status" value="1"/>
</dbReference>
<dbReference type="Gene3D" id="3.30.470.30">
    <property type="entry name" value="DNA ligase/mRNA capping enzyme"/>
    <property type="match status" value="1"/>
</dbReference>
<accession>R4YXJ0</accession>
<dbReference type="Proteomes" id="UP000018291">
    <property type="component" value="Unassembled WGS sequence"/>
</dbReference>
<dbReference type="InterPro" id="IPR044117">
    <property type="entry name" value="OBF_LigC-like"/>
</dbReference>
<dbReference type="InterPro" id="IPR050191">
    <property type="entry name" value="ATP-dep_DNA_ligase"/>
</dbReference>
<dbReference type="GO" id="GO:0005524">
    <property type="term" value="F:ATP binding"/>
    <property type="evidence" value="ECO:0007669"/>
    <property type="project" value="InterPro"/>
</dbReference>
<evidence type="ECO:0000256" key="1">
    <source>
        <dbReference type="ARBA" id="ARBA00007572"/>
    </source>
</evidence>
<evidence type="ECO:0000256" key="2">
    <source>
        <dbReference type="ARBA" id="ARBA00012727"/>
    </source>
</evidence>
<reference evidence="7 8" key="1">
    <citation type="journal article" date="2013" name="ISME J.">
        <title>Metabolic model for the filamentous 'Candidatus Microthrix parvicella' based on genomic and metagenomic analyses.</title>
        <authorList>
            <person name="Jon McIlroy S."/>
            <person name="Kristiansen R."/>
            <person name="Albertsen M."/>
            <person name="Michael Karst S."/>
            <person name="Rossetti S."/>
            <person name="Lund Nielsen J."/>
            <person name="Tandoi V."/>
            <person name="James Seviour R."/>
            <person name="Nielsen P.H."/>
        </authorList>
    </citation>
    <scope>NUCLEOTIDE SEQUENCE [LARGE SCALE GENOMIC DNA]</scope>
    <source>
        <strain evidence="7 8">RN1</strain>
    </source>
</reference>
<dbReference type="CDD" id="cd07905">
    <property type="entry name" value="Adenylation_DNA_ligase_LigC"/>
    <property type="match status" value="1"/>
</dbReference>
<dbReference type="GO" id="GO:0003910">
    <property type="term" value="F:DNA ligase (ATP) activity"/>
    <property type="evidence" value="ECO:0007669"/>
    <property type="project" value="UniProtKB-EC"/>
</dbReference>
<evidence type="ECO:0000313" key="7">
    <source>
        <dbReference type="EMBL" id="CCM62948.1"/>
    </source>
</evidence>
<protein>
    <recommendedName>
        <fullName evidence="2">DNA ligase (ATP)</fullName>
        <ecNumber evidence="2">6.5.1.1</ecNumber>
    </recommendedName>
</protein>
<keyword evidence="3 7" id="KW-0436">Ligase</keyword>
<evidence type="ECO:0000313" key="8">
    <source>
        <dbReference type="Proteomes" id="UP000018291"/>
    </source>
</evidence>
<dbReference type="GO" id="GO:0006281">
    <property type="term" value="P:DNA repair"/>
    <property type="evidence" value="ECO:0007669"/>
    <property type="project" value="InterPro"/>
</dbReference>
<sequence>MQLPVMPPIKPMLAKATSTVPEAEGLLYEPKWDGYRCLVFRDGDEVELASRGQKSLTRYFPELIDPILAQLPKRCVVDCELVVFTPDGLDFDVLGNRIHPAESRIKRLSTETPASLVAFDLLALDQLDLRTMAFSERRGALEALLDGAAPPVHLSPITDDPEVARDWFARFEGAGFDGVMAKPSAGTYQEDKRSLIKVKHRHSVDVVVAGYRVHKSGDGVGSMMLGLYDAPEDGTHASLQHVGVASAFKATQRIELAGLLEPYRLEEDQPHPWTEWADPERHADGEIRMPGAPNRWSAKRDHGWVPLRPELVAEVVVEQLTKGRFRHPARFQRWRPDRSPRSCTYDQVDIAAPAELFELFPQRVAESTD</sequence>
<dbReference type="InterPro" id="IPR044119">
    <property type="entry name" value="Adenylation_LigC-like"/>
</dbReference>
<comment type="caution">
    <text evidence="7">The sequence shown here is derived from an EMBL/GenBank/DDBJ whole genome shotgun (WGS) entry which is preliminary data.</text>
</comment>
<dbReference type="EC" id="6.5.1.1" evidence="2"/>
<comment type="similarity">
    <text evidence="1">Belongs to the ATP-dependent DNA ligase family.</text>
</comment>
<dbReference type="Pfam" id="PF01068">
    <property type="entry name" value="DNA_ligase_A_M"/>
    <property type="match status" value="1"/>
</dbReference>
<evidence type="ECO:0000256" key="4">
    <source>
        <dbReference type="ARBA" id="ARBA00034003"/>
    </source>
</evidence>
<dbReference type="RefSeq" id="WP_012224860.1">
    <property type="nucleotide sequence ID" value="NZ_HG422565.1"/>
</dbReference>
<dbReference type="InterPro" id="IPR012310">
    <property type="entry name" value="DNA_ligase_ATP-dep_cent"/>
</dbReference>
<feature type="domain" description="ATP-dependent DNA ligase family profile" evidence="5">
    <location>
        <begin position="11"/>
        <end position="199"/>
    </location>
</feature>
<dbReference type="NCBIfam" id="NF006078">
    <property type="entry name" value="PRK08224.1"/>
    <property type="match status" value="1"/>
</dbReference>
<dbReference type="PANTHER" id="PTHR45674">
    <property type="entry name" value="DNA LIGASE 1/3 FAMILY MEMBER"/>
    <property type="match status" value="1"/>
</dbReference>
<gene>
    <name evidence="7" type="ORF">BN381_150061</name>
</gene>
<evidence type="ECO:0000256" key="3">
    <source>
        <dbReference type="ARBA" id="ARBA00022598"/>
    </source>
</evidence>
<dbReference type="GO" id="GO:0006310">
    <property type="term" value="P:DNA recombination"/>
    <property type="evidence" value="ECO:0007669"/>
    <property type="project" value="InterPro"/>
</dbReference>
<dbReference type="STRING" id="1229780.BN381_150061"/>
<name>R4YXJ0_9ACTN</name>
<organism evidence="7 8">
    <name type="scientific">Candidatus Neomicrothrix parvicella RN1</name>
    <dbReference type="NCBI Taxonomy" id="1229780"/>
    <lineage>
        <taxon>Bacteria</taxon>
        <taxon>Bacillati</taxon>
        <taxon>Actinomycetota</taxon>
        <taxon>Acidimicrobiia</taxon>
        <taxon>Acidimicrobiales</taxon>
        <taxon>Microthrixaceae</taxon>
        <taxon>Candidatus Neomicrothrix</taxon>
    </lineage>
</organism>
<dbReference type="SUPFAM" id="SSF56091">
    <property type="entry name" value="DNA ligase/mRNA capping enzyme, catalytic domain"/>
    <property type="match status" value="1"/>
</dbReference>
<proteinExistence type="inferred from homology"/>
<keyword evidence="8" id="KW-1185">Reference proteome</keyword>
<dbReference type="HOGENOM" id="CLU_008325_4_1_11"/>
<dbReference type="Gene3D" id="2.40.50.140">
    <property type="entry name" value="Nucleic acid-binding proteins"/>
    <property type="match status" value="1"/>
</dbReference>
<dbReference type="InterPro" id="IPR012340">
    <property type="entry name" value="NA-bd_OB-fold"/>
</dbReference>
<dbReference type="AlphaFoldDB" id="R4YXJ0"/>
<dbReference type="SUPFAM" id="SSF50249">
    <property type="entry name" value="Nucleic acid-binding proteins"/>
    <property type="match status" value="1"/>
</dbReference>
<evidence type="ECO:0000259" key="5">
    <source>
        <dbReference type="Pfam" id="PF01068"/>
    </source>
</evidence>